<evidence type="ECO:0000313" key="1">
    <source>
        <dbReference type="EMBL" id="GAI00560.1"/>
    </source>
</evidence>
<feature type="non-terminal residue" evidence="1">
    <location>
        <position position="100"/>
    </location>
</feature>
<dbReference type="EMBL" id="BARU01047599">
    <property type="protein sequence ID" value="GAI00560.1"/>
    <property type="molecule type" value="Genomic_DNA"/>
</dbReference>
<accession>X1LDR6</accession>
<dbReference type="AlphaFoldDB" id="X1LDR6"/>
<name>X1LDR6_9ZZZZ</name>
<feature type="non-terminal residue" evidence="1">
    <location>
        <position position="1"/>
    </location>
</feature>
<organism evidence="1">
    <name type="scientific">marine sediment metagenome</name>
    <dbReference type="NCBI Taxonomy" id="412755"/>
    <lineage>
        <taxon>unclassified sequences</taxon>
        <taxon>metagenomes</taxon>
        <taxon>ecological metagenomes</taxon>
    </lineage>
</organism>
<dbReference type="InterPro" id="IPR029063">
    <property type="entry name" value="SAM-dependent_MTases_sf"/>
</dbReference>
<proteinExistence type="predicted"/>
<comment type="caution">
    <text evidence="1">The sequence shown here is derived from an EMBL/GenBank/DDBJ whole genome shotgun (WGS) entry which is preliminary data.</text>
</comment>
<protein>
    <submittedName>
        <fullName evidence="1">Uncharacterized protein</fullName>
    </submittedName>
</protein>
<dbReference type="Gene3D" id="3.40.50.150">
    <property type="entry name" value="Vaccinia Virus protein VP39"/>
    <property type="match status" value="1"/>
</dbReference>
<gene>
    <name evidence="1" type="ORF">S03H2_71239</name>
</gene>
<reference evidence="1" key="1">
    <citation type="journal article" date="2014" name="Front. Microbiol.">
        <title>High frequency of phylogenetically diverse reductive dehalogenase-homologous genes in deep subseafloor sedimentary metagenomes.</title>
        <authorList>
            <person name="Kawai M."/>
            <person name="Futagami T."/>
            <person name="Toyoda A."/>
            <person name="Takaki Y."/>
            <person name="Nishi S."/>
            <person name="Hori S."/>
            <person name="Arai W."/>
            <person name="Tsubouchi T."/>
            <person name="Morono Y."/>
            <person name="Uchiyama I."/>
            <person name="Ito T."/>
            <person name="Fujiyama A."/>
            <person name="Inagaki F."/>
            <person name="Takami H."/>
        </authorList>
    </citation>
    <scope>NUCLEOTIDE SEQUENCE</scope>
    <source>
        <strain evidence="1">Expedition CK06-06</strain>
    </source>
</reference>
<sequence length="100" mass="11775">DNYKSLFKQISEVLKEKGTFVFSITHPCFSVPTTITVRIPKDSQRNEDKIRMVKNYFEKRPTLVQWNPDSVQLLYFQRTIGDYINALQKVNMVITEMSEP</sequence>
<dbReference type="SUPFAM" id="SSF53335">
    <property type="entry name" value="S-adenosyl-L-methionine-dependent methyltransferases"/>
    <property type="match status" value="1"/>
</dbReference>